<sequence length="385" mass="43787">MAPIVVKPAETSRERKAFLHLPWLINSAYPNWVPPLRQNQKEMVNYIHHPFYNDAEIQTFVAWQSDQPVGRVAAIVNRAHNRTQGDTVGFFGFFEAIDDLDVSRALFDAARTWLTQRGMTVMRGPVNPSLNHECGLLIEGFDTPPTFMMTHNPPYYQRLIENYGFAKVEDLAAFWGHISMVDTMDEKVAYIAREVRERFQVKMRRLNPAKFDEDVRLFLQLYNQSLVGTWGFAPMSDAEVTHAAKSLKMLIVPEMTAVVEVDGKPVGSSFAMLDYNPRIKAIDGRLFPFGFIKLLYNKRAIKRIRVISTNVLPEYQKWGLGLVVLAHLLPSVREWGATDAEFSWVLESNHLSYKTLKRGGAKIVKNYRIFDLPIADAPAPAIASA</sequence>
<dbReference type="SUPFAM" id="SSF55729">
    <property type="entry name" value="Acyl-CoA N-acyltransferases (Nat)"/>
    <property type="match status" value="1"/>
</dbReference>
<dbReference type="PROSITE" id="PS51186">
    <property type="entry name" value="GNAT"/>
    <property type="match status" value="1"/>
</dbReference>
<reference evidence="2 3" key="1">
    <citation type="submission" date="2019-02" db="EMBL/GenBank/DDBJ databases">
        <title>Deep-cultivation of Planctomycetes and their phenomic and genomic characterization uncovers novel biology.</title>
        <authorList>
            <person name="Wiegand S."/>
            <person name="Jogler M."/>
            <person name="Boedeker C."/>
            <person name="Pinto D."/>
            <person name="Vollmers J."/>
            <person name="Rivas-Marin E."/>
            <person name="Kohn T."/>
            <person name="Peeters S.H."/>
            <person name="Heuer A."/>
            <person name="Rast P."/>
            <person name="Oberbeckmann S."/>
            <person name="Bunk B."/>
            <person name="Jeske O."/>
            <person name="Meyerdierks A."/>
            <person name="Storesund J.E."/>
            <person name="Kallscheuer N."/>
            <person name="Luecker S."/>
            <person name="Lage O.M."/>
            <person name="Pohl T."/>
            <person name="Merkel B.J."/>
            <person name="Hornburger P."/>
            <person name="Mueller R.-W."/>
            <person name="Bruemmer F."/>
            <person name="Labrenz M."/>
            <person name="Spormann A.M."/>
            <person name="Op den Camp H."/>
            <person name="Overmann J."/>
            <person name="Amann R."/>
            <person name="Jetten M.S.M."/>
            <person name="Mascher T."/>
            <person name="Medema M.H."/>
            <person name="Devos D.P."/>
            <person name="Kaster A.-K."/>
            <person name="Ovreas L."/>
            <person name="Rohde M."/>
            <person name="Galperin M.Y."/>
            <person name="Jogler C."/>
        </authorList>
    </citation>
    <scope>NUCLEOTIDE SEQUENCE [LARGE SCALE GENOMIC DNA]</scope>
    <source>
        <strain evidence="2 3">ETA_A8</strain>
    </source>
</reference>
<dbReference type="InterPro" id="IPR016181">
    <property type="entry name" value="Acyl_CoA_acyltransferase"/>
</dbReference>
<dbReference type="Gene3D" id="3.40.630.30">
    <property type="match status" value="1"/>
</dbReference>
<dbReference type="RefSeq" id="WP_145099013.1">
    <property type="nucleotide sequence ID" value="NZ_CP036274.1"/>
</dbReference>
<dbReference type="OrthoDB" id="9806005at2"/>
<dbReference type="InterPro" id="IPR039968">
    <property type="entry name" value="BcerS-like"/>
</dbReference>
<dbReference type="Proteomes" id="UP000315017">
    <property type="component" value="Chromosome"/>
</dbReference>
<accession>A0A517YN08</accession>
<evidence type="ECO:0000313" key="3">
    <source>
        <dbReference type="Proteomes" id="UP000315017"/>
    </source>
</evidence>
<protein>
    <recommendedName>
        <fullName evidence="1">N-acetyltransferase domain-containing protein</fullName>
    </recommendedName>
</protein>
<proteinExistence type="predicted"/>
<feature type="domain" description="N-acetyltransferase" evidence="1">
    <location>
        <begin position="201"/>
        <end position="375"/>
    </location>
</feature>
<dbReference type="AlphaFoldDB" id="A0A517YN08"/>
<name>A0A517YN08_9BACT</name>
<dbReference type="GO" id="GO:0016747">
    <property type="term" value="F:acyltransferase activity, transferring groups other than amino-acyl groups"/>
    <property type="evidence" value="ECO:0007669"/>
    <property type="project" value="InterPro"/>
</dbReference>
<evidence type="ECO:0000313" key="2">
    <source>
        <dbReference type="EMBL" id="QDU31603.1"/>
    </source>
</evidence>
<dbReference type="EMBL" id="CP036274">
    <property type="protein sequence ID" value="QDU31603.1"/>
    <property type="molecule type" value="Genomic_DNA"/>
</dbReference>
<dbReference type="KEGG" id="aagg:ETAA8_67630"/>
<dbReference type="PANTHER" id="PTHR41368">
    <property type="entry name" value="PROTEIN YGHO"/>
    <property type="match status" value="1"/>
</dbReference>
<organism evidence="2 3">
    <name type="scientific">Anatilimnocola aggregata</name>
    <dbReference type="NCBI Taxonomy" id="2528021"/>
    <lineage>
        <taxon>Bacteria</taxon>
        <taxon>Pseudomonadati</taxon>
        <taxon>Planctomycetota</taxon>
        <taxon>Planctomycetia</taxon>
        <taxon>Pirellulales</taxon>
        <taxon>Pirellulaceae</taxon>
        <taxon>Anatilimnocola</taxon>
    </lineage>
</organism>
<dbReference type="InterPro" id="IPR000182">
    <property type="entry name" value="GNAT_dom"/>
</dbReference>
<dbReference type="PANTHER" id="PTHR41368:SF1">
    <property type="entry name" value="PROTEIN YGHO"/>
    <property type="match status" value="1"/>
</dbReference>
<gene>
    <name evidence="2" type="ORF">ETAA8_67630</name>
</gene>
<keyword evidence="3" id="KW-1185">Reference proteome</keyword>
<evidence type="ECO:0000259" key="1">
    <source>
        <dbReference type="PROSITE" id="PS51186"/>
    </source>
</evidence>